<dbReference type="Gene3D" id="3.40.50.300">
    <property type="entry name" value="P-loop containing nucleotide triphosphate hydrolases"/>
    <property type="match status" value="1"/>
</dbReference>
<dbReference type="InterPro" id="IPR003439">
    <property type="entry name" value="ABC_transporter-like_ATP-bd"/>
</dbReference>
<dbReference type="Pfam" id="PF00005">
    <property type="entry name" value="ABC_tran"/>
    <property type="match status" value="1"/>
</dbReference>
<comment type="similarity">
    <text evidence="1">Belongs to the ABC transporter superfamily.</text>
</comment>
<dbReference type="PANTHER" id="PTHR42711:SF5">
    <property type="entry name" value="ABC TRANSPORTER ATP-BINDING PROTEIN NATA"/>
    <property type="match status" value="1"/>
</dbReference>
<evidence type="ECO:0000256" key="1">
    <source>
        <dbReference type="ARBA" id="ARBA00005417"/>
    </source>
</evidence>
<dbReference type="InterPro" id="IPR050763">
    <property type="entry name" value="ABC_transporter_ATP-binding"/>
</dbReference>
<dbReference type="GO" id="GO:0016887">
    <property type="term" value="F:ATP hydrolysis activity"/>
    <property type="evidence" value="ECO:0007669"/>
    <property type="project" value="InterPro"/>
</dbReference>
<keyword evidence="4 6" id="KW-0067">ATP-binding</keyword>
<dbReference type="PANTHER" id="PTHR42711">
    <property type="entry name" value="ABC TRANSPORTER ATP-BINDING PROTEIN"/>
    <property type="match status" value="1"/>
</dbReference>
<name>A0A7X2S7F6_9BACI</name>
<dbReference type="EMBL" id="WMIB01000017">
    <property type="protein sequence ID" value="MTH54668.1"/>
    <property type="molecule type" value="Genomic_DNA"/>
</dbReference>
<evidence type="ECO:0000313" key="6">
    <source>
        <dbReference type="EMBL" id="MTH54668.1"/>
    </source>
</evidence>
<dbReference type="InterPro" id="IPR003593">
    <property type="entry name" value="AAA+_ATPase"/>
</dbReference>
<organism evidence="6 7">
    <name type="scientific">Metabacillus mangrovi</name>
    <dbReference type="NCBI Taxonomy" id="1491830"/>
    <lineage>
        <taxon>Bacteria</taxon>
        <taxon>Bacillati</taxon>
        <taxon>Bacillota</taxon>
        <taxon>Bacilli</taxon>
        <taxon>Bacillales</taxon>
        <taxon>Bacillaceae</taxon>
        <taxon>Metabacillus</taxon>
    </lineage>
</organism>
<sequence>MIEIQNVSKSYGKKQPLNRVSLTIPEGEVFGLLGPNGAGKSTLLSILATISVQDQGTAQIGGLDSKKQKKQVRRKIGYVPQDVALWEQNTVKENMTIFGRLSKSKATKDELKKLCSDVKLEDQWNEKVSSLSGGMKRKLNIAAALIHDPDILLMDEPTVGIDLQSKLEINQLVKRLAQDGKTIVYTTHDLNEIVTLFDRIGVLKNGAFSFVGTASEAEERYSSDKGSDWVYAMLQ</sequence>
<proteinExistence type="inferred from homology"/>
<accession>A0A7X2S7F6</accession>
<keyword evidence="3" id="KW-0547">Nucleotide-binding</keyword>
<dbReference type="CDD" id="cd03230">
    <property type="entry name" value="ABC_DR_subfamily_A"/>
    <property type="match status" value="1"/>
</dbReference>
<keyword evidence="2" id="KW-0813">Transport</keyword>
<gene>
    <name evidence="6" type="ORF">GKZ89_14795</name>
</gene>
<protein>
    <submittedName>
        <fullName evidence="6">ATP-binding cassette domain-containing protein</fullName>
    </submittedName>
</protein>
<dbReference type="OrthoDB" id="9804819at2"/>
<dbReference type="RefSeq" id="WP_155113182.1">
    <property type="nucleotide sequence ID" value="NZ_WMIB01000017.1"/>
</dbReference>
<keyword evidence="7" id="KW-1185">Reference proteome</keyword>
<evidence type="ECO:0000256" key="3">
    <source>
        <dbReference type="ARBA" id="ARBA00022741"/>
    </source>
</evidence>
<dbReference type="SUPFAM" id="SSF52540">
    <property type="entry name" value="P-loop containing nucleoside triphosphate hydrolases"/>
    <property type="match status" value="1"/>
</dbReference>
<dbReference type="Proteomes" id="UP000434639">
    <property type="component" value="Unassembled WGS sequence"/>
</dbReference>
<dbReference type="PROSITE" id="PS50893">
    <property type="entry name" value="ABC_TRANSPORTER_2"/>
    <property type="match status" value="1"/>
</dbReference>
<reference evidence="6 7" key="1">
    <citation type="journal article" date="2017" name="Int. J. Syst. Evol. Microbiol.">
        <title>Bacillus mangrovi sp. nov., isolated from a sediment sample from a mangrove forest.</title>
        <authorList>
            <person name="Gupta V."/>
            <person name="Singh P.K."/>
            <person name="Korpole S."/>
            <person name="Tanuku N.R.S."/>
            <person name="Pinnaka A.K."/>
        </authorList>
    </citation>
    <scope>NUCLEOTIDE SEQUENCE [LARGE SCALE GENOMIC DNA]</scope>
    <source>
        <strain evidence="6 7">KCTC 33872</strain>
    </source>
</reference>
<evidence type="ECO:0000256" key="2">
    <source>
        <dbReference type="ARBA" id="ARBA00022448"/>
    </source>
</evidence>
<dbReference type="InterPro" id="IPR017871">
    <property type="entry name" value="ABC_transporter-like_CS"/>
</dbReference>
<evidence type="ECO:0000259" key="5">
    <source>
        <dbReference type="PROSITE" id="PS50893"/>
    </source>
</evidence>
<evidence type="ECO:0000313" key="7">
    <source>
        <dbReference type="Proteomes" id="UP000434639"/>
    </source>
</evidence>
<dbReference type="SMART" id="SM00382">
    <property type="entry name" value="AAA"/>
    <property type="match status" value="1"/>
</dbReference>
<comment type="caution">
    <text evidence="6">The sequence shown here is derived from an EMBL/GenBank/DDBJ whole genome shotgun (WGS) entry which is preliminary data.</text>
</comment>
<dbReference type="InterPro" id="IPR027417">
    <property type="entry name" value="P-loop_NTPase"/>
</dbReference>
<feature type="domain" description="ABC transporter" evidence="5">
    <location>
        <begin position="2"/>
        <end position="230"/>
    </location>
</feature>
<dbReference type="PROSITE" id="PS00211">
    <property type="entry name" value="ABC_TRANSPORTER_1"/>
    <property type="match status" value="1"/>
</dbReference>
<evidence type="ECO:0000256" key="4">
    <source>
        <dbReference type="ARBA" id="ARBA00022840"/>
    </source>
</evidence>
<dbReference type="AlphaFoldDB" id="A0A7X2S7F6"/>
<dbReference type="GO" id="GO:0005524">
    <property type="term" value="F:ATP binding"/>
    <property type="evidence" value="ECO:0007669"/>
    <property type="project" value="UniProtKB-KW"/>
</dbReference>